<keyword evidence="1" id="KW-0732">Signal</keyword>
<dbReference type="AlphaFoldDB" id="A0AAP0MAV1"/>
<comment type="caution">
    <text evidence="2">The sequence shown here is derived from an EMBL/GenBank/DDBJ whole genome shotgun (WGS) entry which is preliminary data.</text>
</comment>
<proteinExistence type="predicted"/>
<sequence>MHQALVVTLATLLYLVLHITVDLAINVLKPVKTRVLVGQNRADRRMSIAHLPAKGVNYQVLKLIQSLAQIL</sequence>
<evidence type="ECO:0000313" key="2">
    <source>
        <dbReference type="EMBL" id="KAK9201976.1"/>
    </source>
</evidence>
<feature type="chain" id="PRO_5042982873" evidence="1">
    <location>
        <begin position="25"/>
        <end position="71"/>
    </location>
</feature>
<name>A0AAP0MAV1_9ROSI</name>
<dbReference type="Proteomes" id="UP001428341">
    <property type="component" value="Unassembled WGS sequence"/>
</dbReference>
<keyword evidence="3" id="KW-1185">Reference proteome</keyword>
<accession>A0AAP0MAV1</accession>
<gene>
    <name evidence="2" type="ORF">WN944_017185</name>
</gene>
<protein>
    <submittedName>
        <fullName evidence="2">Uncharacterized protein</fullName>
    </submittedName>
</protein>
<organism evidence="2 3">
    <name type="scientific">Citrus x changshan-huyou</name>
    <dbReference type="NCBI Taxonomy" id="2935761"/>
    <lineage>
        <taxon>Eukaryota</taxon>
        <taxon>Viridiplantae</taxon>
        <taxon>Streptophyta</taxon>
        <taxon>Embryophyta</taxon>
        <taxon>Tracheophyta</taxon>
        <taxon>Spermatophyta</taxon>
        <taxon>Magnoliopsida</taxon>
        <taxon>eudicotyledons</taxon>
        <taxon>Gunneridae</taxon>
        <taxon>Pentapetalae</taxon>
        <taxon>rosids</taxon>
        <taxon>malvids</taxon>
        <taxon>Sapindales</taxon>
        <taxon>Rutaceae</taxon>
        <taxon>Aurantioideae</taxon>
        <taxon>Citrus</taxon>
    </lineage>
</organism>
<feature type="signal peptide" evidence="1">
    <location>
        <begin position="1"/>
        <end position="24"/>
    </location>
</feature>
<evidence type="ECO:0000313" key="3">
    <source>
        <dbReference type="Proteomes" id="UP001428341"/>
    </source>
</evidence>
<dbReference type="EMBL" id="JBCGBO010000005">
    <property type="protein sequence ID" value="KAK9201976.1"/>
    <property type="molecule type" value="Genomic_DNA"/>
</dbReference>
<evidence type="ECO:0000256" key="1">
    <source>
        <dbReference type="SAM" id="SignalP"/>
    </source>
</evidence>
<reference evidence="2 3" key="1">
    <citation type="submission" date="2024-05" db="EMBL/GenBank/DDBJ databases">
        <title>Haplotype-resolved chromosome-level genome assembly of Huyou (Citrus changshanensis).</title>
        <authorList>
            <person name="Miao C."/>
            <person name="Chen W."/>
            <person name="Wu Y."/>
            <person name="Wang L."/>
            <person name="Zhao S."/>
            <person name="Grierson D."/>
            <person name="Xu C."/>
            <person name="Chen K."/>
        </authorList>
    </citation>
    <scope>NUCLEOTIDE SEQUENCE [LARGE SCALE GENOMIC DNA]</scope>
    <source>
        <strain evidence="2">01-14</strain>
        <tissue evidence="2">Leaf</tissue>
    </source>
</reference>